<dbReference type="CDD" id="cd01026">
    <property type="entry name" value="TOPRIM_OLD"/>
    <property type="match status" value="1"/>
</dbReference>
<feature type="domain" description="OLD protein-like TOPRIM" evidence="2">
    <location>
        <begin position="363"/>
        <end position="426"/>
    </location>
</feature>
<gene>
    <name evidence="3" type="ORF">J8I01_05345</name>
</gene>
<name>A0ABS4B395_9GAMM</name>
<dbReference type="Pfam" id="PF13175">
    <property type="entry name" value="AAA_15"/>
    <property type="match status" value="1"/>
</dbReference>
<keyword evidence="4" id="KW-1185">Reference proteome</keyword>
<accession>A0ABS4B395</accession>
<sequence>MNCIKKIKLLNFKRFIEFEIEFDPKMNIIIGDNEAGKSSILQAIELLSSGSRNKVEFVGLESLLNKTAISDFFKTDRSFEKLPEVHIEAYFSDETNPDLFGKHNTDKTNSSGLHMIYQPNEEFITEINQLLADGHENFPFEFYTVKFITFNGEAYSGYRRFLKCITIDSTKINSENANKEYIKTIYDSTVDLVTRIGLQNEYRQQKLQFKEKNFKAINDELGKYEFTVRTGSKFNLETDITLTQDNIPIDERGQGRQCFIKTEFALARNAEKRTIDVLLLEEPENHLSHSNMKLLVSKISNTHQNQIVIATHSSLISTRLDLRKSILINSSSKKPVTLKNLSNSTAKFFMKAPDNNILELVLSSKVILVEGDAEYMLIDAMYSKETGRSLENDNVHVISVGGTSFKRYMELARELGIRTAVVRDNDKDYQVNCVENYIEHVSDKIKVFSDEDTERYTFEVCLYQDNKAICDAMFSGGRISKTPLEFMLSHKAESAFQLLDNHSELLTAPDYIKRAITWINE</sequence>
<comment type="caution">
    <text evidence="3">The sequence shown here is derived from an EMBL/GenBank/DDBJ whole genome shotgun (WGS) entry which is preliminary data.</text>
</comment>
<evidence type="ECO:0000313" key="3">
    <source>
        <dbReference type="EMBL" id="MBP0601944.1"/>
    </source>
</evidence>
<dbReference type="InterPro" id="IPR051396">
    <property type="entry name" value="Bact_Antivir_Def_Nuclease"/>
</dbReference>
<dbReference type="InterPro" id="IPR041685">
    <property type="entry name" value="AAA_GajA/Old/RecF-like"/>
</dbReference>
<dbReference type="InterPro" id="IPR027417">
    <property type="entry name" value="P-loop_NTPase"/>
</dbReference>
<evidence type="ECO:0000313" key="4">
    <source>
        <dbReference type="Proteomes" id="UP000666661"/>
    </source>
</evidence>
<evidence type="ECO:0000259" key="2">
    <source>
        <dbReference type="Pfam" id="PF20469"/>
    </source>
</evidence>
<evidence type="ECO:0000259" key="1">
    <source>
        <dbReference type="Pfam" id="PF13175"/>
    </source>
</evidence>
<dbReference type="SUPFAM" id="SSF52540">
    <property type="entry name" value="P-loop containing nucleoside triphosphate hydrolases"/>
    <property type="match status" value="1"/>
</dbReference>
<dbReference type="Pfam" id="PF20469">
    <property type="entry name" value="OLD-like_TOPRIM"/>
    <property type="match status" value="1"/>
</dbReference>
<dbReference type="PANTHER" id="PTHR43581">
    <property type="entry name" value="ATP/GTP PHOSPHATASE"/>
    <property type="match status" value="1"/>
</dbReference>
<feature type="domain" description="Endonuclease GajA/Old nuclease/RecF-like AAA" evidence="1">
    <location>
        <begin position="4"/>
        <end position="315"/>
    </location>
</feature>
<dbReference type="RefSeq" id="WP_209792912.1">
    <property type="nucleotide sequence ID" value="NZ_JAGIQF010000001.1"/>
</dbReference>
<reference evidence="3 4" key="1">
    <citation type="submission" date="2021-03" db="EMBL/GenBank/DDBJ databases">
        <title>Plant growth promoting bacteria isolated from wild legumes nodules and trapping Phaseolus vulgaris L. nodules in the center and southern Mexico.</title>
        <authorList>
            <person name="Estrada P."/>
        </authorList>
    </citation>
    <scope>NUCLEOTIDE SEQUENCE [LARGE SCALE GENOMIC DNA]</scope>
    <source>
        <strain evidence="3 4">MaGu-431</strain>
    </source>
</reference>
<proteinExistence type="predicted"/>
<dbReference type="PANTHER" id="PTHR43581:SF4">
    <property type="entry name" value="ATP_GTP PHOSPHATASE"/>
    <property type="match status" value="1"/>
</dbReference>
<protein>
    <submittedName>
        <fullName evidence="3">AAA family ATPase</fullName>
    </submittedName>
</protein>
<dbReference type="InterPro" id="IPR034139">
    <property type="entry name" value="TOPRIM_OLD"/>
</dbReference>
<dbReference type="EMBL" id="JAGIQF010000001">
    <property type="protein sequence ID" value="MBP0601944.1"/>
    <property type="molecule type" value="Genomic_DNA"/>
</dbReference>
<dbReference type="Gene3D" id="3.40.50.300">
    <property type="entry name" value="P-loop containing nucleotide triphosphate hydrolases"/>
    <property type="match status" value="1"/>
</dbReference>
<dbReference type="Proteomes" id="UP000666661">
    <property type="component" value="Unassembled WGS sequence"/>
</dbReference>
<organism evidence="3 4">
    <name type="scientific">Aeromonas sanarellii</name>
    <dbReference type="NCBI Taxonomy" id="633415"/>
    <lineage>
        <taxon>Bacteria</taxon>
        <taxon>Pseudomonadati</taxon>
        <taxon>Pseudomonadota</taxon>
        <taxon>Gammaproteobacteria</taxon>
        <taxon>Aeromonadales</taxon>
        <taxon>Aeromonadaceae</taxon>
        <taxon>Aeromonas</taxon>
    </lineage>
</organism>